<evidence type="ECO:0000313" key="2">
    <source>
        <dbReference type="Proteomes" id="UP000295411"/>
    </source>
</evidence>
<comment type="caution">
    <text evidence="1">The sequence shown here is derived from an EMBL/GenBank/DDBJ whole genome shotgun (WGS) entry which is preliminary data.</text>
</comment>
<organism evidence="1 2">
    <name type="scientific">Arthrobacter crusticola</name>
    <dbReference type="NCBI Taxonomy" id="2547960"/>
    <lineage>
        <taxon>Bacteria</taxon>
        <taxon>Bacillati</taxon>
        <taxon>Actinomycetota</taxon>
        <taxon>Actinomycetes</taxon>
        <taxon>Micrococcales</taxon>
        <taxon>Micrococcaceae</taxon>
        <taxon>Arthrobacter</taxon>
    </lineage>
</organism>
<sequence>MPWAVFLRGVNVQGTTIRMADLLKALEGLPLSHPRTLLASGNLVCSSALGAQELKDAIEQRLRLAFGYDAWVVVLPAGRLTEIIEACPFPADDPAVHAYVTLSSDPAAVEELAAAARAAGEALTVLGPDAVAWQAARGGTLDSELGKITARGRFKAVTTTRNLRTLVKVSAAMAS</sequence>
<dbReference type="InterPro" id="IPR012545">
    <property type="entry name" value="DUF1697"/>
</dbReference>
<dbReference type="EMBL" id="SMTK01000001">
    <property type="protein sequence ID" value="TDK28252.1"/>
    <property type="molecule type" value="Genomic_DNA"/>
</dbReference>
<dbReference type="Gene3D" id="3.30.70.1280">
    <property type="entry name" value="SP0830-like domains"/>
    <property type="match status" value="1"/>
</dbReference>
<dbReference type="Pfam" id="PF08002">
    <property type="entry name" value="DUF1697"/>
    <property type="match status" value="1"/>
</dbReference>
<dbReference type="PANTHER" id="PTHR36439">
    <property type="entry name" value="BLL4334 PROTEIN"/>
    <property type="match status" value="1"/>
</dbReference>
<dbReference type="SUPFAM" id="SSF160379">
    <property type="entry name" value="SP0830-like"/>
    <property type="match status" value="1"/>
</dbReference>
<keyword evidence="2" id="KW-1185">Reference proteome</keyword>
<protein>
    <submittedName>
        <fullName evidence="1">DUF1697 domain-containing protein</fullName>
    </submittedName>
</protein>
<gene>
    <name evidence="1" type="ORF">E2F48_00770</name>
</gene>
<dbReference type="PIRSF" id="PIRSF008502">
    <property type="entry name" value="UCP008502"/>
    <property type="match status" value="1"/>
</dbReference>
<reference evidence="1 2" key="1">
    <citation type="submission" date="2019-03" db="EMBL/GenBank/DDBJ databases">
        <title>Arthrobacter sp. nov., an bacterium isolated from biocrust in Mu Us Desert.</title>
        <authorList>
            <person name="Lixiong L."/>
        </authorList>
    </citation>
    <scope>NUCLEOTIDE SEQUENCE [LARGE SCALE GENOMIC DNA]</scope>
    <source>
        <strain evidence="1 2">SLN-3</strain>
    </source>
</reference>
<dbReference type="Proteomes" id="UP000295411">
    <property type="component" value="Unassembled WGS sequence"/>
</dbReference>
<dbReference type="AlphaFoldDB" id="A0A4R5U3T9"/>
<accession>A0A4R5U3T9</accession>
<name>A0A4R5U3T9_9MICC</name>
<evidence type="ECO:0000313" key="1">
    <source>
        <dbReference type="EMBL" id="TDK28252.1"/>
    </source>
</evidence>
<proteinExistence type="predicted"/>
<dbReference type="PANTHER" id="PTHR36439:SF1">
    <property type="entry name" value="DUF1697 DOMAIN-CONTAINING PROTEIN"/>
    <property type="match status" value="1"/>
</dbReference>
<dbReference type="OrthoDB" id="9806494at2"/>